<evidence type="ECO:0000259" key="2">
    <source>
        <dbReference type="Pfam" id="PF08327"/>
    </source>
</evidence>
<comment type="caution">
    <text evidence="3">The sequence shown here is derived from an EMBL/GenBank/DDBJ whole genome shotgun (WGS) entry which is preliminary data.</text>
</comment>
<name>A0ABX9YAQ6_MICCH</name>
<reference evidence="3 4" key="1">
    <citation type="submission" date="2018-05" db="EMBL/GenBank/DDBJ databases">
        <title>Micromonospora from Atacama Desert.</title>
        <authorList>
            <person name="Carro L."/>
            <person name="Goodfellow M."/>
            <person name="Klenk H.-P."/>
        </authorList>
    </citation>
    <scope>NUCLEOTIDE SEQUENCE [LARGE SCALE GENOMIC DNA]</scope>
    <source>
        <strain evidence="3 4">LB41</strain>
    </source>
</reference>
<evidence type="ECO:0000313" key="4">
    <source>
        <dbReference type="Proteomes" id="UP000274694"/>
    </source>
</evidence>
<dbReference type="Gene3D" id="3.30.530.20">
    <property type="match status" value="1"/>
</dbReference>
<dbReference type="SUPFAM" id="SSF55961">
    <property type="entry name" value="Bet v1-like"/>
    <property type="match status" value="1"/>
</dbReference>
<dbReference type="InterPro" id="IPR023393">
    <property type="entry name" value="START-like_dom_sf"/>
</dbReference>
<comment type="similarity">
    <text evidence="1">Belongs to the AHA1 family.</text>
</comment>
<proteinExistence type="inferred from homology"/>
<evidence type="ECO:0000313" key="3">
    <source>
        <dbReference type="EMBL" id="RQW95722.1"/>
    </source>
</evidence>
<dbReference type="Proteomes" id="UP000274694">
    <property type="component" value="Unassembled WGS sequence"/>
</dbReference>
<feature type="domain" description="Activator of Hsp90 ATPase homologue 1/2-like C-terminal" evidence="2">
    <location>
        <begin position="16"/>
        <end position="119"/>
    </location>
</feature>
<gene>
    <name evidence="3" type="ORF">DLJ60_06265</name>
</gene>
<evidence type="ECO:0000256" key="1">
    <source>
        <dbReference type="ARBA" id="ARBA00006817"/>
    </source>
</evidence>
<accession>A0ABX9YAQ6</accession>
<dbReference type="InterPro" id="IPR013538">
    <property type="entry name" value="ASHA1/2-like_C"/>
</dbReference>
<organism evidence="3 4">
    <name type="scientific">Micromonospora chalcea</name>
    <dbReference type="NCBI Taxonomy" id="1874"/>
    <lineage>
        <taxon>Bacteria</taxon>
        <taxon>Bacillati</taxon>
        <taxon>Actinomycetota</taxon>
        <taxon>Actinomycetes</taxon>
        <taxon>Micromonosporales</taxon>
        <taxon>Micromonosporaceae</taxon>
        <taxon>Micromonospora</taxon>
    </lineage>
</organism>
<dbReference type="EMBL" id="QGTA01000123">
    <property type="protein sequence ID" value="RQW95722.1"/>
    <property type="molecule type" value="Genomic_DNA"/>
</dbReference>
<dbReference type="RefSeq" id="WP_069089422.1">
    <property type="nucleotide sequence ID" value="NZ_JBEYTE010000033.1"/>
</dbReference>
<protein>
    <recommendedName>
        <fullName evidence="2">Activator of Hsp90 ATPase homologue 1/2-like C-terminal domain-containing protein</fullName>
    </recommendedName>
</protein>
<dbReference type="Pfam" id="PF08327">
    <property type="entry name" value="AHSA1"/>
    <property type="match status" value="1"/>
</dbReference>
<keyword evidence="4" id="KW-1185">Reference proteome</keyword>
<sequence length="162" mass="18316">MVRHDTFTITRHLDGPPGEVFTAFADTTIRRRWFRLPGSGASYEHDFRVGGGETARSTFTVPDTAPERLEYRSRYIDIADARRIVYGYEAVVDDELRWTSLVTIRLGAETTGTRLEWTEQVTFLRYTGDGSSDLAHLRGASVLRLNGLDAALQFESTRTDHS</sequence>